<dbReference type="Proteomes" id="UP000291301">
    <property type="component" value="Unassembled WGS sequence"/>
</dbReference>
<name>A0A4R0PB71_9HYPH</name>
<dbReference type="EMBL" id="SJST01000003">
    <property type="protein sequence ID" value="TCD14500.1"/>
    <property type="molecule type" value="Genomic_DNA"/>
</dbReference>
<evidence type="ECO:0000259" key="1">
    <source>
        <dbReference type="Pfam" id="PF04248"/>
    </source>
</evidence>
<evidence type="ECO:0000313" key="2">
    <source>
        <dbReference type="EMBL" id="TCD14500.1"/>
    </source>
</evidence>
<dbReference type="RefSeq" id="WP_158284758.1">
    <property type="nucleotide sequence ID" value="NZ_SJST01000003.1"/>
</dbReference>
<keyword evidence="3" id="KW-1185">Reference proteome</keyword>
<dbReference type="PANTHER" id="PTHR34310:SF9">
    <property type="entry name" value="BLR5716 PROTEIN"/>
    <property type="match status" value="1"/>
</dbReference>
<dbReference type="Gene3D" id="2.170.150.40">
    <property type="entry name" value="Domain of unknown function (DUF427)"/>
    <property type="match status" value="1"/>
</dbReference>
<proteinExistence type="predicted"/>
<accession>A0A4R0PB71</accession>
<organism evidence="2 3">
    <name type="scientific">Oricola cellulosilytica</name>
    <dbReference type="NCBI Taxonomy" id="1429082"/>
    <lineage>
        <taxon>Bacteria</taxon>
        <taxon>Pseudomonadati</taxon>
        <taxon>Pseudomonadota</taxon>
        <taxon>Alphaproteobacteria</taxon>
        <taxon>Hyphomicrobiales</taxon>
        <taxon>Ahrensiaceae</taxon>
        <taxon>Oricola</taxon>
    </lineage>
</organism>
<comment type="caution">
    <text evidence="2">The sequence shown here is derived from an EMBL/GenBank/DDBJ whole genome shotgun (WGS) entry which is preliminary data.</text>
</comment>
<dbReference type="InterPro" id="IPR007361">
    <property type="entry name" value="DUF427"/>
</dbReference>
<dbReference type="PANTHER" id="PTHR34310">
    <property type="entry name" value="DUF427 DOMAIN PROTEIN (AFU_ORTHOLOGUE AFUA_3G02220)"/>
    <property type="match status" value="1"/>
</dbReference>
<dbReference type="Pfam" id="PF04248">
    <property type="entry name" value="NTP_transf_9"/>
    <property type="match status" value="1"/>
</dbReference>
<reference evidence="2 3" key="1">
    <citation type="journal article" date="2015" name="Antonie Van Leeuwenhoek">
        <title>Oricola cellulosilytica gen. nov., sp. nov., a cellulose-degrading bacterium of the family Phyllobacteriaceae isolated from surface seashore water, and emended descriptions of Mesorhizobium loti and Phyllobacterium myrsinacearum.</title>
        <authorList>
            <person name="Hameed A."/>
            <person name="Shahina M."/>
            <person name="Lai W.A."/>
            <person name="Lin S.Y."/>
            <person name="Young L.S."/>
            <person name="Liu Y.C."/>
            <person name="Hsu Y.H."/>
            <person name="Young C.C."/>
        </authorList>
    </citation>
    <scope>NUCLEOTIDE SEQUENCE [LARGE SCALE GENOMIC DNA]</scope>
    <source>
        <strain evidence="2 3">KCTC 52183</strain>
    </source>
</reference>
<evidence type="ECO:0000313" key="3">
    <source>
        <dbReference type="Proteomes" id="UP000291301"/>
    </source>
</evidence>
<sequence length="127" mass="13930">MERKTIHNPDNEAHFMRIKPIAGTVRVTRGGRLLAESGDALRVMETGRDVYDPVIYFPRADVSGQLVPVEAKSTHCPLKGDASYFSLEGEEIAWSYDRPLEVARELGGYVAFYSSKVVIAEAGADAA</sequence>
<gene>
    <name evidence="2" type="ORF">E0D97_10605</name>
</gene>
<feature type="domain" description="DUF427" evidence="1">
    <location>
        <begin position="25"/>
        <end position="114"/>
    </location>
</feature>
<dbReference type="OrthoDB" id="9815163at2"/>
<protein>
    <submittedName>
        <fullName evidence="2">DUF427 domain-containing protein</fullName>
    </submittedName>
</protein>
<dbReference type="InterPro" id="IPR038694">
    <property type="entry name" value="DUF427_sf"/>
</dbReference>
<dbReference type="AlphaFoldDB" id="A0A4R0PB71"/>